<accession>A0A521F7Y1</accession>
<gene>
    <name evidence="3" type="ORF">SAMN06265348_110279</name>
</gene>
<keyword evidence="1" id="KW-0175">Coiled coil</keyword>
<keyword evidence="2" id="KW-0812">Transmembrane</keyword>
<dbReference type="AlphaFoldDB" id="A0A521F7Y1"/>
<evidence type="ECO:0000256" key="1">
    <source>
        <dbReference type="SAM" id="Coils"/>
    </source>
</evidence>
<sequence length="184" mass="20746">MAYISMTPEELRKQHSILGILKAQNDLLHTYNDPTTEERASGLGTITRVPFRYKTTEDIAPEINVTEKVATVLISNLKALGLVGIDYRANTCNIIDAGYLAYFEERLLREADSLKEAARKDRRDKLVSISNLLVALLTLIMTIVGIYYVQIAPLQKERDNLTNRVNVLKAENSKLNQALKQVNK</sequence>
<feature type="transmembrane region" description="Helical" evidence="2">
    <location>
        <begin position="129"/>
        <end position="149"/>
    </location>
</feature>
<keyword evidence="2" id="KW-1133">Transmembrane helix</keyword>
<feature type="coiled-coil region" evidence="1">
    <location>
        <begin position="151"/>
        <end position="178"/>
    </location>
</feature>
<evidence type="ECO:0000313" key="3">
    <source>
        <dbReference type="EMBL" id="SMO92315.1"/>
    </source>
</evidence>
<name>A0A521F7Y1_9SPHI</name>
<dbReference type="EMBL" id="FXTN01000010">
    <property type="protein sequence ID" value="SMO92315.1"/>
    <property type="molecule type" value="Genomic_DNA"/>
</dbReference>
<proteinExistence type="predicted"/>
<organism evidence="3 4">
    <name type="scientific">Pedobacter westerhofensis</name>
    <dbReference type="NCBI Taxonomy" id="425512"/>
    <lineage>
        <taxon>Bacteria</taxon>
        <taxon>Pseudomonadati</taxon>
        <taxon>Bacteroidota</taxon>
        <taxon>Sphingobacteriia</taxon>
        <taxon>Sphingobacteriales</taxon>
        <taxon>Sphingobacteriaceae</taxon>
        <taxon>Pedobacter</taxon>
    </lineage>
</organism>
<reference evidence="3 4" key="1">
    <citation type="submission" date="2017-05" db="EMBL/GenBank/DDBJ databases">
        <authorList>
            <person name="Varghese N."/>
            <person name="Submissions S."/>
        </authorList>
    </citation>
    <scope>NUCLEOTIDE SEQUENCE [LARGE SCALE GENOMIC DNA]</scope>
    <source>
        <strain evidence="3 4">DSM 19036</strain>
    </source>
</reference>
<dbReference type="Proteomes" id="UP000320300">
    <property type="component" value="Unassembled WGS sequence"/>
</dbReference>
<keyword evidence="4" id="KW-1185">Reference proteome</keyword>
<evidence type="ECO:0000313" key="4">
    <source>
        <dbReference type="Proteomes" id="UP000320300"/>
    </source>
</evidence>
<keyword evidence="2" id="KW-0472">Membrane</keyword>
<evidence type="ECO:0000256" key="2">
    <source>
        <dbReference type="SAM" id="Phobius"/>
    </source>
</evidence>
<dbReference type="RefSeq" id="WP_142529977.1">
    <property type="nucleotide sequence ID" value="NZ_CBCSJO010000010.1"/>
</dbReference>
<protein>
    <submittedName>
        <fullName evidence="3">Uncharacterized protein</fullName>
    </submittedName>
</protein>